<feature type="chain" id="PRO_5009105331" evidence="1">
    <location>
        <begin position="24"/>
        <end position="147"/>
    </location>
</feature>
<accession>A0A1D8AVL2</accession>
<dbReference type="EMBL" id="CP016094">
    <property type="protein sequence ID" value="AOS44944.1"/>
    <property type="molecule type" value="Genomic_DNA"/>
</dbReference>
<organism evidence="2 3">
    <name type="scientific">Lacunisphaera limnophila</name>
    <dbReference type="NCBI Taxonomy" id="1838286"/>
    <lineage>
        <taxon>Bacteria</taxon>
        <taxon>Pseudomonadati</taxon>
        <taxon>Verrucomicrobiota</taxon>
        <taxon>Opitutia</taxon>
        <taxon>Opitutales</taxon>
        <taxon>Opitutaceae</taxon>
        <taxon>Lacunisphaera</taxon>
    </lineage>
</organism>
<evidence type="ECO:0000313" key="3">
    <source>
        <dbReference type="Proteomes" id="UP000095228"/>
    </source>
</evidence>
<gene>
    <name evidence="2" type="ORF">Verru16b_02013</name>
</gene>
<proteinExistence type="predicted"/>
<reference evidence="2 3" key="1">
    <citation type="submission" date="2016-06" db="EMBL/GenBank/DDBJ databases">
        <title>Three novel species with peptidoglycan cell walls form the new genus Lacunisphaera gen. nov. in the family Opitutaceae of the verrucomicrobial subdivision 4.</title>
        <authorList>
            <person name="Rast P."/>
            <person name="Gloeckner I."/>
            <person name="Jogler M."/>
            <person name="Boedeker C."/>
            <person name="Jeske O."/>
            <person name="Wiegand S."/>
            <person name="Reinhardt R."/>
            <person name="Schumann P."/>
            <person name="Rohde M."/>
            <person name="Spring S."/>
            <person name="Gloeckner F.O."/>
            <person name="Jogler C."/>
        </authorList>
    </citation>
    <scope>NUCLEOTIDE SEQUENCE [LARGE SCALE GENOMIC DNA]</scope>
    <source>
        <strain evidence="2 3">IG16b</strain>
    </source>
</reference>
<sequence length="147" mass="15476">MKTSRLLQALLLSSLLAAVPAWAVTRTLTIQAPATAKPGTNIHVEIAAATDAVDAEQIGFLHAEYSVDGGRTWVPVYAEKLGRKATRSVDIPAGLEGSKALVRARAAFRGGKAGDVDFSGAPILWGDTWGKWVTPPARTATINVTGR</sequence>
<keyword evidence="1" id="KW-0732">Signal</keyword>
<dbReference type="OrthoDB" id="197046at2"/>
<evidence type="ECO:0000313" key="2">
    <source>
        <dbReference type="EMBL" id="AOS44944.1"/>
    </source>
</evidence>
<dbReference type="AlphaFoldDB" id="A0A1D8AVL2"/>
<feature type="signal peptide" evidence="1">
    <location>
        <begin position="1"/>
        <end position="23"/>
    </location>
</feature>
<name>A0A1D8AVL2_9BACT</name>
<evidence type="ECO:0000256" key="1">
    <source>
        <dbReference type="SAM" id="SignalP"/>
    </source>
</evidence>
<dbReference type="KEGG" id="obg:Verru16b_02013"/>
<protein>
    <submittedName>
        <fullName evidence="2">Uncharacterized protein</fullName>
    </submittedName>
</protein>
<dbReference type="RefSeq" id="WP_069962145.1">
    <property type="nucleotide sequence ID" value="NZ_CP016094.1"/>
</dbReference>
<dbReference type="Proteomes" id="UP000095228">
    <property type="component" value="Chromosome"/>
</dbReference>
<keyword evidence="3" id="KW-1185">Reference proteome</keyword>